<feature type="region of interest" description="Disordered" evidence="4">
    <location>
        <begin position="877"/>
        <end position="897"/>
    </location>
</feature>
<dbReference type="OrthoDB" id="20900at2759"/>
<dbReference type="InterPro" id="IPR012583">
    <property type="entry name" value="RIX1_N"/>
</dbReference>
<protein>
    <submittedName>
        <fullName evidence="6">Proline-, glutamic acid- and leucine-rich protein 1</fullName>
    </submittedName>
</protein>
<dbReference type="InterPro" id="IPR016024">
    <property type="entry name" value="ARM-type_fold"/>
</dbReference>
<reference evidence="6" key="1">
    <citation type="journal article" date="2017" name="Gigascience">
        <title>The genome draft of coconut (Cocos nucifera).</title>
        <authorList>
            <person name="Xiao Y."/>
            <person name="Xu P."/>
            <person name="Fan H."/>
            <person name="Baudouin L."/>
            <person name="Xia W."/>
            <person name="Bocs S."/>
            <person name="Xu J."/>
            <person name="Li Q."/>
            <person name="Guo A."/>
            <person name="Zhou L."/>
            <person name="Li J."/>
            <person name="Wu Y."/>
            <person name="Ma Z."/>
            <person name="Armero A."/>
            <person name="Issali A.E."/>
            <person name="Liu N."/>
            <person name="Peng M."/>
            <person name="Yang Y."/>
        </authorList>
    </citation>
    <scope>NUCLEOTIDE SEQUENCE</scope>
    <source>
        <tissue evidence="6">Spear leaf of Hainan Tall coconut</tissue>
    </source>
</reference>
<dbReference type="SUPFAM" id="SSF48371">
    <property type="entry name" value="ARM repeat"/>
    <property type="match status" value="1"/>
</dbReference>
<feature type="compositionally biased region" description="Low complexity" evidence="4">
    <location>
        <begin position="880"/>
        <end position="889"/>
    </location>
</feature>
<comment type="subcellular location">
    <subcellularLocation>
        <location evidence="1">Nucleus</location>
    </subcellularLocation>
</comment>
<evidence type="ECO:0000256" key="4">
    <source>
        <dbReference type="SAM" id="MobiDB-lite"/>
    </source>
</evidence>
<dbReference type="Gene3D" id="1.25.10.10">
    <property type="entry name" value="Leucine-rich Repeat Variant"/>
    <property type="match status" value="1"/>
</dbReference>
<evidence type="ECO:0000256" key="2">
    <source>
        <dbReference type="ARBA" id="ARBA00010511"/>
    </source>
</evidence>
<evidence type="ECO:0000256" key="1">
    <source>
        <dbReference type="ARBA" id="ARBA00004123"/>
    </source>
</evidence>
<keyword evidence="7" id="KW-1185">Reference proteome</keyword>
<feature type="domain" description="Pre-rRNA-processing protein RIX1 N-terminal" evidence="5">
    <location>
        <begin position="23"/>
        <end position="224"/>
    </location>
</feature>
<dbReference type="GO" id="GO:0006364">
    <property type="term" value="P:rRNA processing"/>
    <property type="evidence" value="ECO:0007669"/>
    <property type="project" value="TreeGrafter"/>
</dbReference>
<dbReference type="InterPro" id="IPR011989">
    <property type="entry name" value="ARM-like"/>
</dbReference>
<evidence type="ECO:0000256" key="3">
    <source>
        <dbReference type="ARBA" id="ARBA00023242"/>
    </source>
</evidence>
<dbReference type="GO" id="GO:0005634">
    <property type="term" value="C:nucleus"/>
    <property type="evidence" value="ECO:0007669"/>
    <property type="project" value="UniProtKB-SubCell"/>
</dbReference>
<evidence type="ECO:0000313" key="6">
    <source>
        <dbReference type="EMBL" id="KAG1366435.1"/>
    </source>
</evidence>
<organism evidence="6 7">
    <name type="scientific">Cocos nucifera</name>
    <name type="common">Coconut palm</name>
    <dbReference type="NCBI Taxonomy" id="13894"/>
    <lineage>
        <taxon>Eukaryota</taxon>
        <taxon>Viridiplantae</taxon>
        <taxon>Streptophyta</taxon>
        <taxon>Embryophyta</taxon>
        <taxon>Tracheophyta</taxon>
        <taxon>Spermatophyta</taxon>
        <taxon>Magnoliopsida</taxon>
        <taxon>Liliopsida</taxon>
        <taxon>Arecaceae</taxon>
        <taxon>Arecoideae</taxon>
        <taxon>Cocoseae</taxon>
        <taxon>Attaleinae</taxon>
        <taxon>Cocos</taxon>
    </lineage>
</organism>
<comment type="caution">
    <text evidence="6">The sequence shown here is derived from an EMBL/GenBank/DDBJ whole genome shotgun (WGS) entry which is preliminary data.</text>
</comment>
<sequence length="897" mass="97893">MAVTDFLEGMNDYRLRPRMLRSLVRDRLPDEKRPFPSPAELSSILAYVKTHGLLSERLADSSDGKLIEAWKSAVDAWVDRVLFLVSSNMPDKCWAGTCLLGVTCEECSSDRFIASYSLWFQKLLSNIQPSSSTHFVKVASCASLADLFTRSAGFPSLKKDTTSFAGRLVQPVLQLLNNDGAEAVWEGAVDLLCTLITFYRSSLHRHYDNVEAILASKIMSAKCNMHTSKKFAHCLALLPKVKGDEDSWSLMMQKILITIDMLLNDAFQGLEEAKSSEVVRLLVPPGKDPPPLLGGHLRSEEASQPATKVLHELLVPIVCTLIHCCCMMLSNPYPVQVTVPVRPLLALVGRVLRVDGSLPKSLLLFTTVMHQEILCSELPELHLASLDLLIATIKGVRSQLLPHAANIVRLLTEYFRRATLPNIRIRVYSIMQILLISMGVGMALYLAQEVINNAFADLKDSPESSLMFLNLYSSKVGSETLKQSSPRKRKHTSGSPRQHLNSVDPEVAAISRKPVTPLPVKIAALKTLEALLTVGGSLRSECWRPNVDLLLINVAKNACDMGLLYEGKSVTLTEEPTMSRADFQLAALQALLASLLSQAHVRPPYLSEGLELFRRGKLETGTTLSTFCAHALLALEVLIHPRALPLVDFSVAKSLTLDKGFNERFPENTFVGNQKANMPSLSKGGLGCLNDLEDDEQYFDWLGSDEEAAADGSNLSKHNYNADQPVPGLLEDSLIEKDAGVHCAGGKKIVEGSQERIIDVEMECFSKEENMVESNIMEEPSASTYIGAAAGSEWASPNKNVVSSNGMPLGKEDMISSDAADLSNIADKSKNFAAGIYSGDVMVPGRGDLAASSASNLKNDAYGGLTVWSKGKELMDDSDSVSLDSLPDIVDGDPDTD</sequence>
<feature type="region of interest" description="Disordered" evidence="4">
    <location>
        <begin position="479"/>
        <end position="503"/>
    </location>
</feature>
<gene>
    <name evidence="6" type="ORF">COCNU_13G002250</name>
</gene>
<evidence type="ECO:0000313" key="7">
    <source>
        <dbReference type="Proteomes" id="UP000797356"/>
    </source>
</evidence>
<reference evidence="6" key="2">
    <citation type="submission" date="2019-07" db="EMBL/GenBank/DDBJ databases">
        <authorList>
            <person name="Yang Y."/>
            <person name="Bocs S."/>
            <person name="Baudouin L."/>
        </authorList>
    </citation>
    <scope>NUCLEOTIDE SEQUENCE</scope>
    <source>
        <tissue evidence="6">Spear leaf of Hainan Tall coconut</tissue>
    </source>
</reference>
<dbReference type="EMBL" id="CM017884">
    <property type="protein sequence ID" value="KAG1366435.1"/>
    <property type="molecule type" value="Genomic_DNA"/>
</dbReference>
<dbReference type="PANTHER" id="PTHR34105">
    <property type="entry name" value="PROLINE-, GLUTAMIC ACID- AND LEUCINE-RICH PROTEIN 1"/>
    <property type="match status" value="1"/>
</dbReference>
<keyword evidence="3" id="KW-0539">Nucleus</keyword>
<comment type="similarity">
    <text evidence="2">Belongs to the RIX1/PELP1 family.</text>
</comment>
<accession>A0A8K0NBT8</accession>
<evidence type="ECO:0000259" key="5">
    <source>
        <dbReference type="Pfam" id="PF08167"/>
    </source>
</evidence>
<proteinExistence type="inferred from homology"/>
<name>A0A8K0NBT8_COCNU</name>
<dbReference type="Proteomes" id="UP000797356">
    <property type="component" value="Chromosome 13"/>
</dbReference>
<dbReference type="Pfam" id="PF08167">
    <property type="entry name" value="RIX1"/>
    <property type="match status" value="1"/>
</dbReference>
<dbReference type="PANTHER" id="PTHR34105:SF1">
    <property type="entry name" value="PROLINE-, GLUTAMIC ACID- AND LEUCINE-RICH PROTEIN 1"/>
    <property type="match status" value="1"/>
</dbReference>
<dbReference type="AlphaFoldDB" id="A0A8K0NBT8"/>